<dbReference type="AlphaFoldDB" id="A0A6M4MGX8"/>
<proteinExistence type="predicted"/>
<dbReference type="KEGG" id="apel:CA267_016070"/>
<dbReference type="InterPro" id="IPR018841">
    <property type="entry name" value="DUF2442"/>
</dbReference>
<dbReference type="Gene3D" id="3.30.2020.10">
    <property type="entry name" value="NE0471-like N-terminal domain"/>
    <property type="match status" value="1"/>
</dbReference>
<dbReference type="Pfam" id="PF10387">
    <property type="entry name" value="DUF2442"/>
    <property type="match status" value="1"/>
</dbReference>
<dbReference type="RefSeq" id="WP_075609847.1">
    <property type="nucleotide sequence ID" value="NZ_CP052766.1"/>
</dbReference>
<accession>A0A6M4MGX8</accession>
<dbReference type="EMBL" id="CP052766">
    <property type="protein sequence ID" value="QJR82158.1"/>
    <property type="molecule type" value="Genomic_DNA"/>
</dbReference>
<evidence type="ECO:0000313" key="2">
    <source>
        <dbReference type="Proteomes" id="UP000219285"/>
    </source>
</evidence>
<dbReference type="OrthoDB" id="1369138at2"/>
<gene>
    <name evidence="1" type="ORF">CA267_016070</name>
</gene>
<reference evidence="2" key="1">
    <citation type="submission" date="2014-12" db="EMBL/GenBank/DDBJ databases">
        <title>Complete genome sequence of a multi-drug resistant Klebsiella pneumoniae.</title>
        <authorList>
            <person name="Hua X."/>
            <person name="Chen Q."/>
            <person name="Li X."/>
            <person name="Feng Y."/>
            <person name="Ruan Z."/>
            <person name="Yu Y."/>
        </authorList>
    </citation>
    <scope>NUCLEOTIDE SEQUENCE [LARGE SCALE GENOMIC DNA]</scope>
    <source>
        <strain evidence="2">5.12</strain>
    </source>
</reference>
<dbReference type="InterPro" id="IPR036782">
    <property type="entry name" value="NE0471-like_N"/>
</dbReference>
<organism evidence="1 2">
    <name type="scientific">Alteromonas pelagimontana</name>
    <dbReference type="NCBI Taxonomy" id="1858656"/>
    <lineage>
        <taxon>Bacteria</taxon>
        <taxon>Pseudomonadati</taxon>
        <taxon>Pseudomonadota</taxon>
        <taxon>Gammaproteobacteria</taxon>
        <taxon>Alteromonadales</taxon>
        <taxon>Alteromonadaceae</taxon>
        <taxon>Alteromonas/Salinimonas group</taxon>
        <taxon>Alteromonas</taxon>
    </lineage>
</organism>
<dbReference type="SUPFAM" id="SSF143880">
    <property type="entry name" value="NE0471 N-terminal domain-like"/>
    <property type="match status" value="1"/>
</dbReference>
<keyword evidence="2" id="KW-1185">Reference proteome</keyword>
<evidence type="ECO:0000313" key="1">
    <source>
        <dbReference type="EMBL" id="QJR82158.1"/>
    </source>
</evidence>
<reference evidence="1 2" key="2">
    <citation type="submission" date="2020-04" db="EMBL/GenBank/DDBJ databases">
        <title>Complete genome sequence of Alteromonas pelagimontana 5.12T.</title>
        <authorList>
            <person name="Sinha R.K."/>
            <person name="Krishnan K.P."/>
            <person name="Kurian J.P."/>
        </authorList>
    </citation>
    <scope>NUCLEOTIDE SEQUENCE [LARGE SCALE GENOMIC DNA]</scope>
    <source>
        <strain evidence="1 2">5.12</strain>
    </source>
</reference>
<dbReference type="Proteomes" id="UP000219285">
    <property type="component" value="Chromosome"/>
</dbReference>
<name>A0A6M4MGX8_9ALTE</name>
<protein>
    <submittedName>
        <fullName evidence="1">DUF2442 domain-containing protein</fullName>
    </submittedName>
</protein>
<sequence length="85" mass="9842">MYIAILSASYAREYKIDISFSDGTQQQVDFGPFLKLATNPITRRYLDMNQFRKFRIMDGELDWNDFELCFPVSQLYVGKISSGLG</sequence>